<sequence>MPRKKSTAGTHRLRASATGASMVTAHGEGGAGQQWRPAGGALEAGQRRRQKQSRAAVAWRVAAEAVAQAGGFGRTGKQRRWLLGLLGRWLRYI</sequence>
<name>A0A6G1F5I8_9ORYZ</name>
<evidence type="ECO:0000313" key="3">
    <source>
        <dbReference type="Proteomes" id="UP000479710"/>
    </source>
</evidence>
<accession>A0A6G1F5I8</accession>
<dbReference type="AlphaFoldDB" id="A0A6G1F5I8"/>
<evidence type="ECO:0000256" key="1">
    <source>
        <dbReference type="SAM" id="MobiDB-lite"/>
    </source>
</evidence>
<comment type="caution">
    <text evidence="2">The sequence shown here is derived from an EMBL/GenBank/DDBJ whole genome shotgun (WGS) entry which is preliminary data.</text>
</comment>
<feature type="compositionally biased region" description="Basic residues" evidence="1">
    <location>
        <begin position="1"/>
        <end position="14"/>
    </location>
</feature>
<organism evidence="2 3">
    <name type="scientific">Oryza meyeriana var. granulata</name>
    <dbReference type="NCBI Taxonomy" id="110450"/>
    <lineage>
        <taxon>Eukaryota</taxon>
        <taxon>Viridiplantae</taxon>
        <taxon>Streptophyta</taxon>
        <taxon>Embryophyta</taxon>
        <taxon>Tracheophyta</taxon>
        <taxon>Spermatophyta</taxon>
        <taxon>Magnoliopsida</taxon>
        <taxon>Liliopsida</taxon>
        <taxon>Poales</taxon>
        <taxon>Poaceae</taxon>
        <taxon>BOP clade</taxon>
        <taxon>Oryzoideae</taxon>
        <taxon>Oryzeae</taxon>
        <taxon>Oryzinae</taxon>
        <taxon>Oryza</taxon>
        <taxon>Oryza meyeriana</taxon>
    </lineage>
</organism>
<dbReference type="EMBL" id="SPHZ02000001">
    <property type="protein sequence ID" value="KAF0932134.1"/>
    <property type="molecule type" value="Genomic_DNA"/>
</dbReference>
<dbReference type="Proteomes" id="UP000479710">
    <property type="component" value="Unassembled WGS sequence"/>
</dbReference>
<evidence type="ECO:0000313" key="2">
    <source>
        <dbReference type="EMBL" id="KAF0932134.1"/>
    </source>
</evidence>
<proteinExistence type="predicted"/>
<reference evidence="2 3" key="1">
    <citation type="submission" date="2019-11" db="EMBL/GenBank/DDBJ databases">
        <title>Whole genome sequence of Oryza granulata.</title>
        <authorList>
            <person name="Li W."/>
        </authorList>
    </citation>
    <scope>NUCLEOTIDE SEQUENCE [LARGE SCALE GENOMIC DNA]</scope>
    <source>
        <strain evidence="3">cv. Menghai</strain>
        <tissue evidence="2">Leaf</tissue>
    </source>
</reference>
<keyword evidence="3" id="KW-1185">Reference proteome</keyword>
<protein>
    <submittedName>
        <fullName evidence="2">Uncharacterized protein</fullName>
    </submittedName>
</protein>
<gene>
    <name evidence="2" type="ORF">E2562_008667</name>
</gene>
<feature type="region of interest" description="Disordered" evidence="1">
    <location>
        <begin position="1"/>
        <end position="49"/>
    </location>
</feature>